<dbReference type="HOGENOM" id="CLU_001613_2_2_1"/>
<dbReference type="Gene3D" id="3.40.50.300">
    <property type="entry name" value="P-loop containing nucleotide triphosphate hydrolases"/>
    <property type="match status" value="1"/>
</dbReference>
<protein>
    <submittedName>
        <fullName evidence="1">Uncharacterized protein</fullName>
    </submittedName>
</protein>
<organism evidence="1 2">
    <name type="scientific">Collybiopsis luxurians FD-317 M1</name>
    <dbReference type="NCBI Taxonomy" id="944289"/>
    <lineage>
        <taxon>Eukaryota</taxon>
        <taxon>Fungi</taxon>
        <taxon>Dikarya</taxon>
        <taxon>Basidiomycota</taxon>
        <taxon>Agaricomycotina</taxon>
        <taxon>Agaricomycetes</taxon>
        <taxon>Agaricomycetidae</taxon>
        <taxon>Agaricales</taxon>
        <taxon>Marasmiineae</taxon>
        <taxon>Omphalotaceae</taxon>
        <taxon>Collybiopsis</taxon>
        <taxon>Collybiopsis luxurians</taxon>
    </lineage>
</organism>
<dbReference type="OrthoDB" id="432234at2759"/>
<dbReference type="SUPFAM" id="SSF52540">
    <property type="entry name" value="P-loop containing nucleoside triphosphate hydrolases"/>
    <property type="match status" value="1"/>
</dbReference>
<evidence type="ECO:0000313" key="2">
    <source>
        <dbReference type="Proteomes" id="UP000053593"/>
    </source>
</evidence>
<accession>A0A0D0AUX0</accession>
<dbReference type="Pfam" id="PF13245">
    <property type="entry name" value="AAA_19"/>
    <property type="match status" value="1"/>
</dbReference>
<sequence length="116" mass="12784">AFHIVAHHISVSYLDPLQMYVGGMGGTGKSQFINVLLHFFVAQNCHFVIVVSAPTRNAAALLRGSTYHFLLGLNGQVKYTGKKTLAEVCSRLNGVEYMVLDEVSMLSCIDMYKISE</sequence>
<evidence type="ECO:0000313" key="1">
    <source>
        <dbReference type="EMBL" id="KIK54340.1"/>
    </source>
</evidence>
<dbReference type="EMBL" id="KN834817">
    <property type="protein sequence ID" value="KIK54340.1"/>
    <property type="molecule type" value="Genomic_DNA"/>
</dbReference>
<proteinExistence type="predicted"/>
<dbReference type="Proteomes" id="UP000053593">
    <property type="component" value="Unassembled WGS sequence"/>
</dbReference>
<name>A0A0D0AUX0_9AGAR</name>
<keyword evidence="2" id="KW-1185">Reference proteome</keyword>
<reference evidence="1 2" key="1">
    <citation type="submission" date="2014-04" db="EMBL/GenBank/DDBJ databases">
        <title>Evolutionary Origins and Diversification of the Mycorrhizal Mutualists.</title>
        <authorList>
            <consortium name="DOE Joint Genome Institute"/>
            <consortium name="Mycorrhizal Genomics Consortium"/>
            <person name="Kohler A."/>
            <person name="Kuo A."/>
            <person name="Nagy L.G."/>
            <person name="Floudas D."/>
            <person name="Copeland A."/>
            <person name="Barry K.W."/>
            <person name="Cichocki N."/>
            <person name="Veneault-Fourrey C."/>
            <person name="LaButti K."/>
            <person name="Lindquist E.A."/>
            <person name="Lipzen A."/>
            <person name="Lundell T."/>
            <person name="Morin E."/>
            <person name="Murat C."/>
            <person name="Riley R."/>
            <person name="Ohm R."/>
            <person name="Sun H."/>
            <person name="Tunlid A."/>
            <person name="Henrissat B."/>
            <person name="Grigoriev I.V."/>
            <person name="Hibbett D.S."/>
            <person name="Martin F."/>
        </authorList>
    </citation>
    <scope>NUCLEOTIDE SEQUENCE [LARGE SCALE GENOMIC DNA]</scope>
    <source>
        <strain evidence="1 2">FD-317 M1</strain>
    </source>
</reference>
<dbReference type="InterPro" id="IPR027417">
    <property type="entry name" value="P-loop_NTPase"/>
</dbReference>
<dbReference type="AlphaFoldDB" id="A0A0D0AUX0"/>
<feature type="non-terminal residue" evidence="1">
    <location>
        <position position="1"/>
    </location>
</feature>
<gene>
    <name evidence="1" type="ORF">GYMLUDRAFT_177417</name>
</gene>